<reference evidence="3" key="1">
    <citation type="journal article" date="2012" name="Proc. Natl. Acad. Sci. U.S.A.">
        <title>Genome sequence of the button mushroom Agaricus bisporus reveals mechanisms governing adaptation to a humic-rich ecological niche.</title>
        <authorList>
            <person name="Morin E."/>
            <person name="Kohler A."/>
            <person name="Baker A.R."/>
            <person name="Foulongne-Oriol M."/>
            <person name="Lombard V."/>
            <person name="Nagy L.G."/>
            <person name="Ohm R.A."/>
            <person name="Patyshakuliyeva A."/>
            <person name="Brun A."/>
            <person name="Aerts A.L."/>
            <person name="Bailey A.M."/>
            <person name="Billette C."/>
            <person name="Coutinho P.M."/>
            <person name="Deakin G."/>
            <person name="Doddapaneni H."/>
            <person name="Floudas D."/>
            <person name="Grimwood J."/>
            <person name="Hilden K."/>
            <person name="Kuees U."/>
            <person name="LaButti K.M."/>
            <person name="Lapidus A."/>
            <person name="Lindquist E.A."/>
            <person name="Lucas S.M."/>
            <person name="Murat C."/>
            <person name="Riley R.W."/>
            <person name="Salamov A.A."/>
            <person name="Schmutz J."/>
            <person name="Subramanian V."/>
            <person name="Woesten H.A.B."/>
            <person name="Xu J."/>
            <person name="Eastwood D.C."/>
            <person name="Foster G.D."/>
            <person name="Sonnenberg A.S."/>
            <person name="Cullen D."/>
            <person name="de Vries R.P."/>
            <person name="Lundell T."/>
            <person name="Hibbett D.S."/>
            <person name="Henrissat B."/>
            <person name="Burton K.S."/>
            <person name="Kerrigan R.W."/>
            <person name="Challen M.P."/>
            <person name="Grigoriev I.V."/>
            <person name="Martin F."/>
        </authorList>
    </citation>
    <scope>NUCLEOTIDE SEQUENCE [LARGE SCALE GENOMIC DNA]</scope>
    <source>
        <strain evidence="3">JB137-S8 / ATCC MYA-4627 / FGSC 10392</strain>
    </source>
</reference>
<protein>
    <submittedName>
        <fullName evidence="2">Uncharacterized protein</fullName>
    </submittedName>
</protein>
<dbReference type="eggNOG" id="ENOG502SAY0">
    <property type="taxonomic scope" value="Eukaryota"/>
</dbReference>
<evidence type="ECO:0000313" key="3">
    <source>
        <dbReference type="Proteomes" id="UP000008493"/>
    </source>
</evidence>
<dbReference type="HOGENOM" id="CLU_095043_0_0_1"/>
<dbReference type="Proteomes" id="UP000008493">
    <property type="component" value="Unassembled WGS sequence"/>
</dbReference>
<dbReference type="InParanoid" id="K5XI00"/>
<organism evidence="2 3">
    <name type="scientific">Agaricus bisporus var. burnettii (strain JB137-S8 / ATCC MYA-4627 / FGSC 10392)</name>
    <name type="common">White button mushroom</name>
    <dbReference type="NCBI Taxonomy" id="597362"/>
    <lineage>
        <taxon>Eukaryota</taxon>
        <taxon>Fungi</taxon>
        <taxon>Dikarya</taxon>
        <taxon>Basidiomycota</taxon>
        <taxon>Agaricomycotina</taxon>
        <taxon>Agaricomycetes</taxon>
        <taxon>Agaricomycetidae</taxon>
        <taxon>Agaricales</taxon>
        <taxon>Agaricineae</taxon>
        <taxon>Agaricaceae</taxon>
        <taxon>Agaricus</taxon>
    </lineage>
</organism>
<dbReference type="EMBL" id="JH971386">
    <property type="protein sequence ID" value="EKM82947.1"/>
    <property type="molecule type" value="Genomic_DNA"/>
</dbReference>
<gene>
    <name evidence="2" type="ORF">AGABI1DRAFT_34878</name>
</gene>
<evidence type="ECO:0000313" key="2">
    <source>
        <dbReference type="EMBL" id="EKM82947.1"/>
    </source>
</evidence>
<dbReference type="OrthoDB" id="4085451at2759"/>
<proteinExistence type="predicted"/>
<dbReference type="OMA" id="PHFLANV"/>
<feature type="compositionally biased region" description="Basic and acidic residues" evidence="1">
    <location>
        <begin position="37"/>
        <end position="53"/>
    </location>
</feature>
<dbReference type="RefSeq" id="XP_007326104.1">
    <property type="nucleotide sequence ID" value="XM_007326042.1"/>
</dbReference>
<evidence type="ECO:0000256" key="1">
    <source>
        <dbReference type="SAM" id="MobiDB-lite"/>
    </source>
</evidence>
<dbReference type="KEGG" id="abp:AGABI1DRAFT34878"/>
<name>K5XI00_AGABU</name>
<dbReference type="GeneID" id="18829115"/>
<feature type="compositionally biased region" description="Polar residues" evidence="1">
    <location>
        <begin position="23"/>
        <end position="34"/>
    </location>
</feature>
<dbReference type="AlphaFoldDB" id="K5XI00"/>
<accession>K5XI00</accession>
<sequence>MGNSASRAARKLPKRAEPPPLASNRTPNLTNRPNGVNREHVRDELASERKTEAIKQDAFDPHFLANVRKLGAVQVDHHMQTIRPDAVASGTAELFKARTRDLEMAQQQDTTTTTTTTTTDVTNGRLYASQLSSALNTRKGIKTIDEMKKLSGASKIPFERLESVARFVNTPSVSKGSVRMFVDKDGNESTIAKVRIYFVADWLPCVDGGLLERRCG</sequence>
<feature type="region of interest" description="Disordered" evidence="1">
    <location>
        <begin position="1"/>
        <end position="53"/>
    </location>
</feature>
<keyword evidence="3" id="KW-1185">Reference proteome</keyword>